<evidence type="ECO:0000256" key="2">
    <source>
        <dbReference type="ARBA" id="ARBA00006498"/>
    </source>
</evidence>
<feature type="compositionally biased region" description="Acidic residues" evidence="9">
    <location>
        <begin position="33"/>
        <end position="51"/>
    </location>
</feature>
<dbReference type="InParanoid" id="A0A0H2S4P7"/>
<reference evidence="11 12" key="1">
    <citation type="submission" date="2015-04" db="EMBL/GenBank/DDBJ databases">
        <title>Complete genome sequence of Schizopora paradoxa KUC8140, a cosmopolitan wood degrader in East Asia.</title>
        <authorList>
            <consortium name="DOE Joint Genome Institute"/>
            <person name="Min B."/>
            <person name="Park H."/>
            <person name="Jang Y."/>
            <person name="Kim J.-J."/>
            <person name="Kim K.H."/>
            <person name="Pangilinan J."/>
            <person name="Lipzen A."/>
            <person name="Riley R."/>
            <person name="Grigoriev I.V."/>
            <person name="Spatafora J.W."/>
            <person name="Choi I.-G."/>
        </authorList>
    </citation>
    <scope>NUCLEOTIDE SEQUENCE [LARGE SCALE GENOMIC DNA]</scope>
    <source>
        <strain evidence="11 12">KUC8140</strain>
    </source>
</reference>
<keyword evidence="8" id="KW-0472">Membrane</keyword>
<dbReference type="PANTHER" id="PTHR15336:SF0">
    <property type="entry name" value="CYTOCHROME B-C1 COMPLEX SUBUNIT 6, MITOCHONDRIAL"/>
    <property type="match status" value="1"/>
</dbReference>
<dbReference type="STRING" id="27342.A0A0H2S4P7"/>
<evidence type="ECO:0000256" key="7">
    <source>
        <dbReference type="ARBA" id="ARBA00023128"/>
    </source>
</evidence>
<evidence type="ECO:0000256" key="1">
    <source>
        <dbReference type="ARBA" id="ARBA00004137"/>
    </source>
</evidence>
<evidence type="ECO:0000259" key="10">
    <source>
        <dbReference type="Pfam" id="PF02320"/>
    </source>
</evidence>
<keyword evidence="7" id="KW-0496">Mitochondrion</keyword>
<dbReference type="EMBL" id="KQ085913">
    <property type="protein sequence ID" value="KLO16648.1"/>
    <property type="molecule type" value="Genomic_DNA"/>
</dbReference>
<keyword evidence="3" id="KW-0813">Transport</keyword>
<dbReference type="GO" id="GO:0005743">
    <property type="term" value="C:mitochondrial inner membrane"/>
    <property type="evidence" value="ECO:0007669"/>
    <property type="project" value="UniProtKB-SubCell"/>
</dbReference>
<evidence type="ECO:0000256" key="8">
    <source>
        <dbReference type="ARBA" id="ARBA00023136"/>
    </source>
</evidence>
<evidence type="ECO:0000256" key="3">
    <source>
        <dbReference type="ARBA" id="ARBA00022448"/>
    </source>
</evidence>
<protein>
    <submittedName>
        <fullName evidence="11">Non-heme 11 kDa protein of cytochrome bc1 complex</fullName>
    </submittedName>
</protein>
<accession>A0A0H2S4P7</accession>
<sequence length="115" mass="12738">MTLATFFSSFMPTAQCEAAPEKEENEQSASGENDGEESKEEEEEEEEEPEDVMPAIREDCANSGKCASLTKHFNHCQEKVEAGEGFKGEDCVEEMCSMMHCVDACSAPKLFAKLR</sequence>
<evidence type="ECO:0000256" key="5">
    <source>
        <dbReference type="ARBA" id="ARBA00022792"/>
    </source>
</evidence>
<feature type="domain" description="Ubiquinol-cytochrome C reductase hinge" evidence="10">
    <location>
        <begin position="51"/>
        <end position="115"/>
    </location>
</feature>
<evidence type="ECO:0000313" key="12">
    <source>
        <dbReference type="Proteomes" id="UP000053477"/>
    </source>
</evidence>
<gene>
    <name evidence="11" type="ORF">SCHPADRAFT_869393</name>
</gene>
<name>A0A0H2S4P7_9AGAM</name>
<comment type="subcellular location">
    <subcellularLocation>
        <location evidence="1">Mitochondrion inner membrane</location>
        <topology evidence="1">Peripheral membrane protein</topology>
        <orientation evidence="1">Intermembrane side</orientation>
    </subcellularLocation>
</comment>
<dbReference type="InterPro" id="IPR003422">
    <property type="entry name" value="Cyt_b-c1_6"/>
</dbReference>
<organism evidence="11 12">
    <name type="scientific">Schizopora paradoxa</name>
    <dbReference type="NCBI Taxonomy" id="27342"/>
    <lineage>
        <taxon>Eukaryota</taxon>
        <taxon>Fungi</taxon>
        <taxon>Dikarya</taxon>
        <taxon>Basidiomycota</taxon>
        <taxon>Agaricomycotina</taxon>
        <taxon>Agaricomycetes</taxon>
        <taxon>Hymenochaetales</taxon>
        <taxon>Schizoporaceae</taxon>
        <taxon>Schizopora</taxon>
    </lineage>
</organism>
<evidence type="ECO:0000256" key="9">
    <source>
        <dbReference type="SAM" id="MobiDB-lite"/>
    </source>
</evidence>
<dbReference type="InterPro" id="IPR036811">
    <property type="entry name" value="Ubol_cytC_Rdtase_hinge_dom_sf"/>
</dbReference>
<dbReference type="PANTHER" id="PTHR15336">
    <property type="entry name" value="UBIQUINOL-CYTOCHROME C REDUCTASE COMPLEX 7.8 KDA PROTEIN"/>
    <property type="match status" value="1"/>
</dbReference>
<keyword evidence="4" id="KW-0679">Respiratory chain</keyword>
<feature type="compositionally biased region" description="Polar residues" evidence="9">
    <location>
        <begin position="1"/>
        <end position="12"/>
    </location>
</feature>
<dbReference type="GO" id="GO:0006122">
    <property type="term" value="P:mitochondrial electron transport, ubiquinol to cytochrome c"/>
    <property type="evidence" value="ECO:0007669"/>
    <property type="project" value="InterPro"/>
</dbReference>
<evidence type="ECO:0000256" key="4">
    <source>
        <dbReference type="ARBA" id="ARBA00022660"/>
    </source>
</evidence>
<comment type="similarity">
    <text evidence="2">Belongs to the UQCRH/QCR6 family.</text>
</comment>
<evidence type="ECO:0000313" key="11">
    <source>
        <dbReference type="EMBL" id="KLO16648.1"/>
    </source>
</evidence>
<proteinExistence type="inferred from homology"/>
<dbReference type="InterPro" id="IPR023184">
    <property type="entry name" value="Ubol_cytC_Rdtase_hinge_dom"/>
</dbReference>
<dbReference type="Proteomes" id="UP000053477">
    <property type="component" value="Unassembled WGS sequence"/>
</dbReference>
<dbReference type="Pfam" id="PF02320">
    <property type="entry name" value="UCR_hinge"/>
    <property type="match status" value="1"/>
</dbReference>
<dbReference type="AlphaFoldDB" id="A0A0H2S4P7"/>
<keyword evidence="5" id="KW-0999">Mitochondrion inner membrane</keyword>
<keyword evidence="6" id="KW-0249">Electron transport</keyword>
<keyword evidence="12" id="KW-1185">Reference proteome</keyword>
<evidence type="ECO:0000256" key="6">
    <source>
        <dbReference type="ARBA" id="ARBA00022982"/>
    </source>
</evidence>
<dbReference type="Gene3D" id="1.10.287.20">
    <property type="entry name" value="Ubiquinol-cytochrome C reductase hinge domain"/>
    <property type="match status" value="1"/>
</dbReference>
<feature type="region of interest" description="Disordered" evidence="9">
    <location>
        <begin position="1"/>
        <end position="53"/>
    </location>
</feature>
<dbReference type="OrthoDB" id="405848at2759"/>
<dbReference type="SUPFAM" id="SSF81531">
    <property type="entry name" value="Non-heme 11 kDa protein of cytochrome bc1 complex (Ubiquinol-cytochrome c reductase)"/>
    <property type="match status" value="1"/>
</dbReference>